<accession>A0A839SZ31</accession>
<dbReference type="AlphaFoldDB" id="A0A839SZ31"/>
<dbReference type="Proteomes" id="UP000549250">
    <property type="component" value="Unassembled WGS sequence"/>
</dbReference>
<protein>
    <submittedName>
        <fullName evidence="1">Uncharacterized protein</fullName>
    </submittedName>
</protein>
<sequence>MQTMESAVKRYPNKKVYATCQAKYLKTRESIAKADI</sequence>
<dbReference type="EMBL" id="JACHXI010000001">
    <property type="protein sequence ID" value="MBB3101949.1"/>
    <property type="molecule type" value="Genomic_DNA"/>
</dbReference>
<name>A0A839SZ31_AZOMA</name>
<comment type="caution">
    <text evidence="1">The sequence shown here is derived from an EMBL/GenBank/DDBJ whole genome shotgun (WGS) entry which is preliminary data.</text>
</comment>
<proteinExistence type="predicted"/>
<gene>
    <name evidence="1" type="ORF">FHR87_000309</name>
</gene>
<keyword evidence="2" id="KW-1185">Reference proteome</keyword>
<evidence type="ECO:0000313" key="2">
    <source>
        <dbReference type="Proteomes" id="UP000549250"/>
    </source>
</evidence>
<organism evidence="1 2">
    <name type="scientific">Azomonas macrocytogenes</name>
    <name type="common">Azotobacter macrocytogenes</name>
    <dbReference type="NCBI Taxonomy" id="69962"/>
    <lineage>
        <taxon>Bacteria</taxon>
        <taxon>Pseudomonadati</taxon>
        <taxon>Pseudomonadota</taxon>
        <taxon>Gammaproteobacteria</taxon>
        <taxon>Pseudomonadales</taxon>
        <taxon>Pseudomonadaceae</taxon>
        <taxon>Azomonas</taxon>
    </lineage>
</organism>
<reference evidence="1 2" key="1">
    <citation type="submission" date="2020-08" db="EMBL/GenBank/DDBJ databases">
        <title>Genomic Encyclopedia of Type Strains, Phase III (KMG-III): the genomes of soil and plant-associated and newly described type strains.</title>
        <authorList>
            <person name="Whitman W."/>
        </authorList>
    </citation>
    <scope>NUCLEOTIDE SEQUENCE [LARGE SCALE GENOMIC DNA]</scope>
    <source>
        <strain evidence="1 2">CECT 4462</strain>
    </source>
</reference>
<evidence type="ECO:0000313" key="1">
    <source>
        <dbReference type="EMBL" id="MBB3101949.1"/>
    </source>
</evidence>